<dbReference type="HOGENOM" id="CLU_042688_4_0_1"/>
<evidence type="ECO:0000256" key="2">
    <source>
        <dbReference type="ARBA" id="ARBA00023604"/>
    </source>
</evidence>
<name>M3AS53_PSEFD</name>
<dbReference type="InterPro" id="IPR044053">
    <property type="entry name" value="AsaB-like"/>
</dbReference>
<dbReference type="RefSeq" id="XP_007928894.1">
    <property type="nucleotide sequence ID" value="XM_007930703.1"/>
</dbReference>
<dbReference type="GO" id="GO:0016491">
    <property type="term" value="F:oxidoreductase activity"/>
    <property type="evidence" value="ECO:0007669"/>
    <property type="project" value="UniProtKB-KW"/>
</dbReference>
<dbReference type="KEGG" id="pfj:MYCFIDRAFT_77772"/>
<gene>
    <name evidence="3" type="ORF">MYCFIDRAFT_77772</name>
</gene>
<evidence type="ECO:0000256" key="1">
    <source>
        <dbReference type="ARBA" id="ARBA00023002"/>
    </source>
</evidence>
<dbReference type="PANTHER" id="PTHR34598:SF3">
    <property type="entry name" value="OXIDOREDUCTASE AN1597"/>
    <property type="match status" value="1"/>
</dbReference>
<dbReference type="NCBIfam" id="NF041278">
    <property type="entry name" value="CmcJ_NvfI_EfuI"/>
    <property type="match status" value="1"/>
</dbReference>
<dbReference type="eggNOG" id="ENOG502SKC4">
    <property type="taxonomic scope" value="Eukaryota"/>
</dbReference>
<keyword evidence="1" id="KW-0560">Oxidoreductase</keyword>
<accession>M3AS53</accession>
<reference evidence="3 4" key="1">
    <citation type="journal article" date="2012" name="PLoS Pathog.">
        <title>Diverse lifestyles and strategies of plant pathogenesis encoded in the genomes of eighteen Dothideomycetes fungi.</title>
        <authorList>
            <person name="Ohm R.A."/>
            <person name="Feau N."/>
            <person name="Henrissat B."/>
            <person name="Schoch C.L."/>
            <person name="Horwitz B.A."/>
            <person name="Barry K.W."/>
            <person name="Condon B.J."/>
            <person name="Copeland A.C."/>
            <person name="Dhillon B."/>
            <person name="Glaser F."/>
            <person name="Hesse C.N."/>
            <person name="Kosti I."/>
            <person name="LaButti K."/>
            <person name="Lindquist E.A."/>
            <person name="Lucas S."/>
            <person name="Salamov A.A."/>
            <person name="Bradshaw R.E."/>
            <person name="Ciuffetti L."/>
            <person name="Hamelin R.C."/>
            <person name="Kema G.H.J."/>
            <person name="Lawrence C."/>
            <person name="Scott J.A."/>
            <person name="Spatafora J.W."/>
            <person name="Turgeon B.G."/>
            <person name="de Wit P.J.G.M."/>
            <person name="Zhong S."/>
            <person name="Goodwin S.B."/>
            <person name="Grigoriev I.V."/>
        </authorList>
    </citation>
    <scope>NUCLEOTIDE SEQUENCE [LARGE SCALE GENOMIC DNA]</scope>
    <source>
        <strain evidence="3 4">CIRAD86</strain>
    </source>
</reference>
<comment type="similarity">
    <text evidence="2">Belongs to the asaB hydroxylase/desaturase family.</text>
</comment>
<dbReference type="OrthoDB" id="412788at2759"/>
<dbReference type="EMBL" id="KB446561">
    <property type="protein sequence ID" value="EME79968.1"/>
    <property type="molecule type" value="Genomic_DNA"/>
</dbReference>
<evidence type="ECO:0008006" key="5">
    <source>
        <dbReference type="Google" id="ProtNLM"/>
    </source>
</evidence>
<protein>
    <recommendedName>
        <fullName evidence="5">GA4 desaturase</fullName>
    </recommendedName>
</protein>
<sequence>MGSTEEEATIYGEFMHPIITSETKNSDPWQRNYNAPPPLKPLVPRTYPLHDIRPKLASTSPEQLLQSHGFGVVKHNSTFLAQLNGEDLSPSAISETYHPEILHLVKKTLGCKEVFIVGSVFRQGKRAPETYHLPTERKSISQAPQHKLATQSNLQLAAPVRVPHMDSTPLGARQTIRFEKKEIYEVAKRSGIFEAENEIFADPVTKDSDQAIAERYAGPRYAAYSIWRPLRKVGRDPLALAPRGKGEMMTTGEDFVHYFYENRIRGDGELRGDFLKEYTMLGVKDGEVRRGKGIQWFYVSEQEPDEVLFVKLFDSFALGPDAKHAAAPWHGSPEIGDAATSDEPRESIDIRVVAFW</sequence>
<proteinExistence type="inferred from homology"/>
<evidence type="ECO:0000313" key="4">
    <source>
        <dbReference type="Proteomes" id="UP000016932"/>
    </source>
</evidence>
<evidence type="ECO:0000313" key="3">
    <source>
        <dbReference type="EMBL" id="EME79968.1"/>
    </source>
</evidence>
<organism evidence="3 4">
    <name type="scientific">Pseudocercospora fijiensis (strain CIRAD86)</name>
    <name type="common">Black leaf streak disease fungus</name>
    <name type="synonym">Mycosphaerella fijiensis</name>
    <dbReference type="NCBI Taxonomy" id="383855"/>
    <lineage>
        <taxon>Eukaryota</taxon>
        <taxon>Fungi</taxon>
        <taxon>Dikarya</taxon>
        <taxon>Ascomycota</taxon>
        <taxon>Pezizomycotina</taxon>
        <taxon>Dothideomycetes</taxon>
        <taxon>Dothideomycetidae</taxon>
        <taxon>Mycosphaerellales</taxon>
        <taxon>Mycosphaerellaceae</taxon>
        <taxon>Pseudocercospora</taxon>
    </lineage>
</organism>
<dbReference type="Proteomes" id="UP000016932">
    <property type="component" value="Unassembled WGS sequence"/>
</dbReference>
<keyword evidence="4" id="KW-1185">Reference proteome</keyword>
<dbReference type="AlphaFoldDB" id="M3AS53"/>
<dbReference type="VEuPathDB" id="FungiDB:MYCFIDRAFT_77772"/>
<dbReference type="PANTHER" id="PTHR34598">
    <property type="entry name" value="BLL6449 PROTEIN"/>
    <property type="match status" value="1"/>
</dbReference>
<dbReference type="GeneID" id="19341359"/>